<keyword evidence="3" id="KW-0489">Methyltransferase</keyword>
<dbReference type="PANTHER" id="PTHR45128">
    <property type="entry name" value="METHYLTRANSFERASE TYPE 11"/>
    <property type="match status" value="1"/>
</dbReference>
<dbReference type="GO" id="GO:0008168">
    <property type="term" value="F:methyltransferase activity"/>
    <property type="evidence" value="ECO:0007669"/>
    <property type="project" value="UniProtKB-KW"/>
</dbReference>
<dbReference type="InterPro" id="IPR053173">
    <property type="entry name" value="SAM-binding_MTase"/>
</dbReference>
<keyword evidence="4" id="KW-1185">Reference proteome</keyword>
<dbReference type="SUPFAM" id="SSF53335">
    <property type="entry name" value="S-adenosyl-L-methionine-dependent methyltransferases"/>
    <property type="match status" value="1"/>
</dbReference>
<keyword evidence="3" id="KW-0808">Transferase</keyword>
<sequence>MNSTLDAPAAEVRPELLEAFAGKVLNDLGAAASGALVVLGDRLGLYRALAEGPTTSAGLALRTKLDERYLREWLCAQAAAGYVDCDPEAGLFFMSPEQIAVFADPDHPAAMTGGFYTMASVYIDEPKVAEVFRTGAGIPWSDHHNCLFCGVERFFRPGYAANIVQTWIPALDGVEEKLRAGGRVADIGCGHGVSTILMAQAYPASRFRGFDIHEGSIESARQHAAEAGVTNVDFQVATAKDFPGNDYDFVTVFDALHDMGDPVGTARHIRQSLRPHGTWMIVEPMAGDSLADNLNPVGRIYYSASTMICTPGSRSQEVGLALGAQAGEKKLREVVTQGGFTRFRRAAETPVNLILEARP</sequence>
<comment type="caution">
    <text evidence="3">The sequence shown here is derived from an EMBL/GenBank/DDBJ whole genome shotgun (WGS) entry which is preliminary data.</text>
</comment>
<gene>
    <name evidence="3" type="ORF">OKA05_05900</name>
</gene>
<dbReference type="InterPro" id="IPR036390">
    <property type="entry name" value="WH_DNA-bd_sf"/>
</dbReference>
<evidence type="ECO:0000259" key="2">
    <source>
        <dbReference type="Pfam" id="PF21320"/>
    </source>
</evidence>
<dbReference type="Proteomes" id="UP001320876">
    <property type="component" value="Unassembled WGS sequence"/>
</dbReference>
<proteinExistence type="predicted"/>
<dbReference type="GO" id="GO:0032259">
    <property type="term" value="P:methylation"/>
    <property type="evidence" value="ECO:0007669"/>
    <property type="project" value="UniProtKB-KW"/>
</dbReference>
<dbReference type="CDD" id="cd02440">
    <property type="entry name" value="AdoMet_MTases"/>
    <property type="match status" value="1"/>
</dbReference>
<dbReference type="InterPro" id="IPR025714">
    <property type="entry name" value="Methyltranfer_dom"/>
</dbReference>
<reference evidence="3 4" key="1">
    <citation type="submission" date="2022-10" db="EMBL/GenBank/DDBJ databases">
        <title>Luteolibacter arcticus strain CCTCC AB 2014275, whole genome shotgun sequencing project.</title>
        <authorList>
            <person name="Zhao G."/>
            <person name="Shen L."/>
        </authorList>
    </citation>
    <scope>NUCLEOTIDE SEQUENCE [LARGE SCALE GENOMIC DNA]</scope>
    <source>
        <strain evidence="3 4">CCTCC AB 2014275</strain>
    </source>
</reference>
<dbReference type="Pfam" id="PF13847">
    <property type="entry name" value="Methyltransf_31"/>
    <property type="match status" value="1"/>
</dbReference>
<accession>A0ABT3GEN9</accession>
<organism evidence="3 4">
    <name type="scientific">Luteolibacter arcticus</name>
    <dbReference type="NCBI Taxonomy" id="1581411"/>
    <lineage>
        <taxon>Bacteria</taxon>
        <taxon>Pseudomonadati</taxon>
        <taxon>Verrucomicrobiota</taxon>
        <taxon>Verrucomicrobiia</taxon>
        <taxon>Verrucomicrobiales</taxon>
        <taxon>Verrucomicrobiaceae</taxon>
        <taxon>Luteolibacter</taxon>
    </lineage>
</organism>
<dbReference type="PANTHER" id="PTHR45128:SF2">
    <property type="entry name" value="METHYLTRANSFERASE DOMAIN-CONTAINING PROTEIN"/>
    <property type="match status" value="1"/>
</dbReference>
<dbReference type="Gene3D" id="1.10.10.10">
    <property type="entry name" value="Winged helix-like DNA-binding domain superfamily/Winged helix DNA-binding domain"/>
    <property type="match status" value="1"/>
</dbReference>
<feature type="domain" description="Methyltransferase" evidence="1">
    <location>
        <begin position="180"/>
        <end position="294"/>
    </location>
</feature>
<dbReference type="Pfam" id="PF21320">
    <property type="entry name" value="WHD_Rv2258c"/>
    <property type="match status" value="1"/>
</dbReference>
<protein>
    <submittedName>
        <fullName evidence="3">Methyltransferase domain-containing protein</fullName>
    </submittedName>
</protein>
<evidence type="ECO:0000313" key="4">
    <source>
        <dbReference type="Proteomes" id="UP001320876"/>
    </source>
</evidence>
<dbReference type="EMBL" id="JAPDDT010000002">
    <property type="protein sequence ID" value="MCW1922077.1"/>
    <property type="molecule type" value="Genomic_DNA"/>
</dbReference>
<dbReference type="InterPro" id="IPR036388">
    <property type="entry name" value="WH-like_DNA-bd_sf"/>
</dbReference>
<evidence type="ECO:0000313" key="3">
    <source>
        <dbReference type="EMBL" id="MCW1922077.1"/>
    </source>
</evidence>
<dbReference type="Gene3D" id="3.40.50.150">
    <property type="entry name" value="Vaccinia Virus protein VP39"/>
    <property type="match status" value="1"/>
</dbReference>
<dbReference type="RefSeq" id="WP_264486187.1">
    <property type="nucleotide sequence ID" value="NZ_JAPDDT010000002.1"/>
</dbReference>
<evidence type="ECO:0000259" key="1">
    <source>
        <dbReference type="Pfam" id="PF13847"/>
    </source>
</evidence>
<dbReference type="InterPro" id="IPR048711">
    <property type="entry name" value="WHD_Rv2258c"/>
</dbReference>
<dbReference type="SUPFAM" id="SSF46785">
    <property type="entry name" value="Winged helix' DNA-binding domain"/>
    <property type="match status" value="1"/>
</dbReference>
<feature type="domain" description="S-adenosylmethionine-dependent methyltransferase Rv2258c-like winged HTH" evidence="2">
    <location>
        <begin position="32"/>
        <end position="101"/>
    </location>
</feature>
<dbReference type="InterPro" id="IPR029063">
    <property type="entry name" value="SAM-dependent_MTases_sf"/>
</dbReference>
<name>A0ABT3GEN9_9BACT</name>